<feature type="transmembrane region" description="Helical" evidence="1">
    <location>
        <begin position="127"/>
        <end position="152"/>
    </location>
</feature>
<gene>
    <name evidence="3" type="ORF">B0H16DRAFT_1499657</name>
</gene>
<dbReference type="PANTHER" id="PTHR40465:SF1">
    <property type="entry name" value="DUF6534 DOMAIN-CONTAINING PROTEIN"/>
    <property type="match status" value="1"/>
</dbReference>
<evidence type="ECO:0000256" key="1">
    <source>
        <dbReference type="SAM" id="Phobius"/>
    </source>
</evidence>
<dbReference type="InterPro" id="IPR045339">
    <property type="entry name" value="DUF6534"/>
</dbReference>
<feature type="transmembrane region" description="Helical" evidence="1">
    <location>
        <begin position="236"/>
        <end position="255"/>
    </location>
</feature>
<protein>
    <recommendedName>
        <fullName evidence="2">DUF6534 domain-containing protein</fullName>
    </recommendedName>
</protein>
<feature type="transmembrane region" description="Helical" evidence="1">
    <location>
        <begin position="95"/>
        <end position="115"/>
    </location>
</feature>
<dbReference type="Pfam" id="PF20152">
    <property type="entry name" value="DUF6534"/>
    <property type="match status" value="1"/>
</dbReference>
<dbReference type="Proteomes" id="UP001215598">
    <property type="component" value="Unassembled WGS sequence"/>
</dbReference>
<name>A0AAD7NXD3_9AGAR</name>
<feature type="transmembrane region" description="Helical" evidence="1">
    <location>
        <begin position="206"/>
        <end position="230"/>
    </location>
</feature>
<comment type="caution">
    <text evidence="3">The sequence shown here is derived from an EMBL/GenBank/DDBJ whole genome shotgun (WGS) entry which is preliminary data.</text>
</comment>
<sequence>MSNTTLSLPKIPPLDDTVGAMQIGAACATFLFGIGTLQTYNYYKLFPKDSALIKWVVCVLWFFEFGHTISTWHAVYTVTVTFYGQPQEIDVPQHSLVVTILFSATIYTIVQVFFANRIRVISGKWPLTVVCWIISVLRAVCTFAMFGILMHIAHLSQVATNYKWVMITGLSLGVGVDVIIATAMCYCLWRIRDSGVSATKRIVDTLLVWTIETGLATGGASVALLALFLVRDDLTWIAFYLVLAKLFSNSLLASLNGRQHFRGDKEIVNLNTARSPTVPVTAPTRSIAFEMSTVTHSVTDFTMAKDPERLRTLED</sequence>
<organism evidence="3 4">
    <name type="scientific">Mycena metata</name>
    <dbReference type="NCBI Taxonomy" id="1033252"/>
    <lineage>
        <taxon>Eukaryota</taxon>
        <taxon>Fungi</taxon>
        <taxon>Dikarya</taxon>
        <taxon>Basidiomycota</taxon>
        <taxon>Agaricomycotina</taxon>
        <taxon>Agaricomycetes</taxon>
        <taxon>Agaricomycetidae</taxon>
        <taxon>Agaricales</taxon>
        <taxon>Marasmiineae</taxon>
        <taxon>Mycenaceae</taxon>
        <taxon>Mycena</taxon>
    </lineage>
</organism>
<dbReference type="EMBL" id="JARKIB010000005">
    <property type="protein sequence ID" value="KAJ7779714.1"/>
    <property type="molecule type" value="Genomic_DNA"/>
</dbReference>
<accession>A0AAD7NXD3</accession>
<keyword evidence="1" id="KW-0472">Membrane</keyword>
<feature type="domain" description="DUF6534" evidence="2">
    <location>
        <begin position="174"/>
        <end position="260"/>
    </location>
</feature>
<evidence type="ECO:0000259" key="2">
    <source>
        <dbReference type="Pfam" id="PF20152"/>
    </source>
</evidence>
<keyword evidence="1" id="KW-1133">Transmembrane helix</keyword>
<keyword evidence="1" id="KW-0812">Transmembrane</keyword>
<reference evidence="3" key="1">
    <citation type="submission" date="2023-03" db="EMBL/GenBank/DDBJ databases">
        <title>Massive genome expansion in bonnet fungi (Mycena s.s.) driven by repeated elements and novel gene families across ecological guilds.</title>
        <authorList>
            <consortium name="Lawrence Berkeley National Laboratory"/>
            <person name="Harder C.B."/>
            <person name="Miyauchi S."/>
            <person name="Viragh M."/>
            <person name="Kuo A."/>
            <person name="Thoen E."/>
            <person name="Andreopoulos B."/>
            <person name="Lu D."/>
            <person name="Skrede I."/>
            <person name="Drula E."/>
            <person name="Henrissat B."/>
            <person name="Morin E."/>
            <person name="Kohler A."/>
            <person name="Barry K."/>
            <person name="LaButti K."/>
            <person name="Morin E."/>
            <person name="Salamov A."/>
            <person name="Lipzen A."/>
            <person name="Mereny Z."/>
            <person name="Hegedus B."/>
            <person name="Baldrian P."/>
            <person name="Stursova M."/>
            <person name="Weitz H."/>
            <person name="Taylor A."/>
            <person name="Grigoriev I.V."/>
            <person name="Nagy L.G."/>
            <person name="Martin F."/>
            <person name="Kauserud H."/>
        </authorList>
    </citation>
    <scope>NUCLEOTIDE SEQUENCE</scope>
    <source>
        <strain evidence="3">CBHHK182m</strain>
    </source>
</reference>
<feature type="transmembrane region" description="Helical" evidence="1">
    <location>
        <begin position="164"/>
        <end position="186"/>
    </location>
</feature>
<feature type="transmembrane region" description="Helical" evidence="1">
    <location>
        <begin position="52"/>
        <end position="75"/>
    </location>
</feature>
<evidence type="ECO:0000313" key="4">
    <source>
        <dbReference type="Proteomes" id="UP001215598"/>
    </source>
</evidence>
<evidence type="ECO:0000313" key="3">
    <source>
        <dbReference type="EMBL" id="KAJ7779714.1"/>
    </source>
</evidence>
<proteinExistence type="predicted"/>
<dbReference type="PANTHER" id="PTHR40465">
    <property type="entry name" value="CHROMOSOME 1, WHOLE GENOME SHOTGUN SEQUENCE"/>
    <property type="match status" value="1"/>
</dbReference>
<feature type="transmembrane region" description="Helical" evidence="1">
    <location>
        <begin position="20"/>
        <end position="40"/>
    </location>
</feature>
<keyword evidence="4" id="KW-1185">Reference proteome</keyword>
<dbReference type="AlphaFoldDB" id="A0AAD7NXD3"/>